<evidence type="ECO:0008006" key="4">
    <source>
        <dbReference type="Google" id="ProtNLM"/>
    </source>
</evidence>
<sequence>MREKGMKKKLEEMNLLDDFLFGSMVTYPEIGQRFVKMLLKTILGREFKHLAVTAQKPYYGADADLHGARLDVYLEPEEDAGERVTVYDIEPDLKDRDSDVRALPRRMRFYHGKIAARNLDSGADYDKLKNVVIIMIMPYDPFGHNRMVYTVKNKCVEVPDMAYEDGASTLFLYTKGTEGVPNETIRQLLHYMEDTTYKNAVNEELREMHRMVETVKKDPEVIGMRIQLVEDVIMLREEKAKLTEENARMTEENAKMTEENARMTEENARMTEANARMAEEKVKLKEENARIAEELIKLRKELAGRETETP</sequence>
<reference evidence="2 3" key="1">
    <citation type="submission" date="2018-01" db="EMBL/GenBank/DDBJ databases">
        <authorList>
            <person name="Gaut B.S."/>
            <person name="Morton B.R."/>
            <person name="Clegg M.T."/>
            <person name="Duvall M.R."/>
        </authorList>
    </citation>
    <scope>NUCLEOTIDE SEQUENCE [LARGE SCALE GENOMIC DNA]</scope>
    <source>
        <strain evidence="2">GP69</strain>
    </source>
</reference>
<accession>A0A2K4ZDZ4</accession>
<evidence type="ECO:0000256" key="1">
    <source>
        <dbReference type="SAM" id="MobiDB-lite"/>
    </source>
</evidence>
<dbReference type="Gene3D" id="6.10.250.1010">
    <property type="match status" value="1"/>
</dbReference>
<organism evidence="2 3">
    <name type="scientific">Acetatifactor muris</name>
    <dbReference type="NCBI Taxonomy" id="879566"/>
    <lineage>
        <taxon>Bacteria</taxon>
        <taxon>Bacillati</taxon>
        <taxon>Bacillota</taxon>
        <taxon>Clostridia</taxon>
        <taxon>Lachnospirales</taxon>
        <taxon>Lachnospiraceae</taxon>
        <taxon>Acetatifactor</taxon>
    </lineage>
</organism>
<evidence type="ECO:0000313" key="2">
    <source>
        <dbReference type="EMBL" id="SOY28672.1"/>
    </source>
</evidence>
<proteinExistence type="predicted"/>
<evidence type="ECO:0000313" key="3">
    <source>
        <dbReference type="Proteomes" id="UP000236311"/>
    </source>
</evidence>
<dbReference type="EMBL" id="OFSM01000006">
    <property type="protein sequence ID" value="SOY28672.1"/>
    <property type="molecule type" value="Genomic_DNA"/>
</dbReference>
<feature type="region of interest" description="Disordered" evidence="1">
    <location>
        <begin position="249"/>
        <end position="268"/>
    </location>
</feature>
<gene>
    <name evidence="2" type="ORF">AMURIS_01383</name>
</gene>
<dbReference type="RefSeq" id="WP_103238768.1">
    <property type="nucleotide sequence ID" value="NZ_JANJZD010000006.1"/>
</dbReference>
<dbReference type="OrthoDB" id="9775482at2"/>
<dbReference type="Proteomes" id="UP000236311">
    <property type="component" value="Unassembled WGS sequence"/>
</dbReference>
<keyword evidence="3" id="KW-1185">Reference proteome</keyword>
<name>A0A2K4ZDZ4_9FIRM</name>
<dbReference type="AlphaFoldDB" id="A0A2K4ZDZ4"/>
<dbReference type="SUPFAM" id="SSF58104">
    <property type="entry name" value="Methyl-accepting chemotaxis protein (MCP) signaling domain"/>
    <property type="match status" value="1"/>
</dbReference>
<protein>
    <recommendedName>
        <fullName evidence="4">PD-(D/E)XK nuclease family transposase</fullName>
    </recommendedName>
</protein>